<gene>
    <name evidence="2" type="ORF">COK98_05450</name>
</gene>
<organism evidence="2 3">
    <name type="scientific">Bacillus cereus</name>
    <dbReference type="NCBI Taxonomy" id="1396"/>
    <lineage>
        <taxon>Bacteria</taxon>
        <taxon>Bacillati</taxon>
        <taxon>Bacillota</taxon>
        <taxon>Bacilli</taxon>
        <taxon>Bacillales</taxon>
        <taxon>Bacillaceae</taxon>
        <taxon>Bacillus</taxon>
        <taxon>Bacillus cereus group</taxon>
    </lineage>
</organism>
<feature type="transmembrane region" description="Helical" evidence="1">
    <location>
        <begin position="130"/>
        <end position="150"/>
    </location>
</feature>
<proteinExistence type="predicted"/>
<evidence type="ECO:0000313" key="2">
    <source>
        <dbReference type="EMBL" id="PFV09669.1"/>
    </source>
</evidence>
<accession>A0A9X7BFT9</accession>
<feature type="transmembrane region" description="Helical" evidence="1">
    <location>
        <begin position="29"/>
        <end position="49"/>
    </location>
</feature>
<evidence type="ECO:0000313" key="3">
    <source>
        <dbReference type="Proteomes" id="UP000226257"/>
    </source>
</evidence>
<protein>
    <submittedName>
        <fullName evidence="2">Uncharacterized protein</fullName>
    </submittedName>
</protein>
<keyword evidence="1" id="KW-1133">Transmembrane helix</keyword>
<keyword evidence="1" id="KW-0812">Transmembrane</keyword>
<dbReference type="RefSeq" id="WP_098659956.1">
    <property type="nucleotide sequence ID" value="NZ_NVDQ01000011.1"/>
</dbReference>
<dbReference type="Proteomes" id="UP000226257">
    <property type="component" value="Unassembled WGS sequence"/>
</dbReference>
<feature type="transmembrane region" description="Helical" evidence="1">
    <location>
        <begin position="103"/>
        <end position="124"/>
    </location>
</feature>
<dbReference type="AlphaFoldDB" id="A0A9X7BFT9"/>
<comment type="caution">
    <text evidence="2">The sequence shown here is derived from an EMBL/GenBank/DDBJ whole genome shotgun (WGS) entry which is preliminary data.</text>
</comment>
<dbReference type="EMBL" id="NVDQ01000011">
    <property type="protein sequence ID" value="PFV09669.1"/>
    <property type="molecule type" value="Genomic_DNA"/>
</dbReference>
<evidence type="ECO:0000256" key="1">
    <source>
        <dbReference type="SAM" id="Phobius"/>
    </source>
</evidence>
<name>A0A9X7BFT9_BACCE</name>
<sequence length="353" mass="41167">MQKIKELFIQFISDIIQAFHGINKEVAEYLSWTSALIVPLVVLVTIIFTQYNDKVIQKSNELIFRIQQNLLDFTEQRLPIITSSFDELSYLAFNARAYKQAMLLFKWGLFLLTPLWIISCIRYLTMYNSFLEIIIIIIATILLSGTLIYLPTLFDKFNKTEHFQNNANELSSFETCYNFIKKMSNQDDTNLINNFINPKVSIGLIDNKHIQIALDFPIAMSDLQLIYSFQDTKRNRILIPIKLDSTKGTTLSQKRYHFTLYSADNTQLLNGLFELLKDTRDTKSHLHFASLNDKIHFRFNLRKKIDSNNIQFEIGEIEVKSLTLDEKAVKESQKCLVKKVDSELSYVIEQKKL</sequence>
<keyword evidence="1" id="KW-0472">Membrane</keyword>
<reference evidence="2 3" key="1">
    <citation type="submission" date="2017-09" db="EMBL/GenBank/DDBJ databases">
        <title>Large-scale bioinformatics analysis of Bacillus genomes uncovers conserved roles of natural products in bacterial physiology.</title>
        <authorList>
            <consortium name="Agbiome Team Llc"/>
            <person name="Bleich R.M."/>
            <person name="Grubbs K.J."/>
            <person name="Santa Maria K.C."/>
            <person name="Allen S.E."/>
            <person name="Farag S."/>
            <person name="Shank E.A."/>
            <person name="Bowers A."/>
        </authorList>
    </citation>
    <scope>NUCLEOTIDE SEQUENCE [LARGE SCALE GENOMIC DNA]</scope>
    <source>
        <strain evidence="2 3">AFS060282</strain>
    </source>
</reference>